<proteinExistence type="predicted"/>
<dbReference type="HOGENOM" id="CLU_123170_0_0_7"/>
<sequence length="135" mass="15141">MNAIKDDLTKGWLIKAKRDLLSARQLAQGPAPLLDTAAYHCQQAGEKAIKGFLVFHDIRFEKTHDLDVLISQAAEIETGFLACRQAGRILTPLAVAFRYPGDYIEPELEEYQEAFSAAQEIYHLVTDLLPERLNA</sequence>
<name>A0A0B5FHH9_9BACT</name>
<dbReference type="SMART" id="SM00748">
    <property type="entry name" value="HEPN"/>
    <property type="match status" value="1"/>
</dbReference>
<dbReference type="InterPro" id="IPR007842">
    <property type="entry name" value="HEPN_dom"/>
</dbReference>
<dbReference type="STRING" id="483547.GSUB_15345"/>
<dbReference type="SUPFAM" id="SSF81593">
    <property type="entry name" value="Nucleotidyltransferase substrate binding subunit/domain"/>
    <property type="match status" value="1"/>
</dbReference>
<feature type="domain" description="HEPN" evidence="1">
    <location>
        <begin position="13"/>
        <end position="121"/>
    </location>
</feature>
<organism evidence="2 3">
    <name type="scientific">Geoalkalibacter subterraneus</name>
    <dbReference type="NCBI Taxonomy" id="483547"/>
    <lineage>
        <taxon>Bacteria</taxon>
        <taxon>Pseudomonadati</taxon>
        <taxon>Thermodesulfobacteriota</taxon>
        <taxon>Desulfuromonadia</taxon>
        <taxon>Desulfuromonadales</taxon>
        <taxon>Geoalkalibacteraceae</taxon>
        <taxon>Geoalkalibacter</taxon>
    </lineage>
</organism>
<evidence type="ECO:0000259" key="1">
    <source>
        <dbReference type="SMART" id="SM00748"/>
    </source>
</evidence>
<dbReference type="Gene3D" id="1.20.120.330">
    <property type="entry name" value="Nucleotidyltransferases domain 2"/>
    <property type="match status" value="1"/>
</dbReference>
<evidence type="ECO:0000313" key="2">
    <source>
        <dbReference type="EMBL" id="AJF07647.1"/>
    </source>
</evidence>
<dbReference type="Pfam" id="PF05168">
    <property type="entry name" value="HEPN"/>
    <property type="match status" value="1"/>
</dbReference>
<dbReference type="AlphaFoldDB" id="A0A0B5FHH9"/>
<dbReference type="RefSeq" id="WP_040201591.1">
    <property type="nucleotide sequence ID" value="NZ_CP010311.1"/>
</dbReference>
<keyword evidence="3" id="KW-1185">Reference proteome</keyword>
<gene>
    <name evidence="2" type="ORF">GSUB_15345</name>
</gene>
<evidence type="ECO:0000313" key="3">
    <source>
        <dbReference type="Proteomes" id="UP000035036"/>
    </source>
</evidence>
<dbReference type="EMBL" id="CP010311">
    <property type="protein sequence ID" value="AJF07647.1"/>
    <property type="molecule type" value="Genomic_DNA"/>
</dbReference>
<dbReference type="Proteomes" id="UP000035036">
    <property type="component" value="Chromosome"/>
</dbReference>
<accession>A0A0B5FHH9</accession>
<dbReference type="KEGG" id="gsb:GSUB_15345"/>
<dbReference type="OrthoDB" id="9810875at2"/>
<protein>
    <recommendedName>
        <fullName evidence="1">HEPN domain-containing protein</fullName>
    </recommendedName>
</protein>
<reference evidence="2 3" key="1">
    <citation type="journal article" date="2015" name="Genome Announc.">
        <title>Genomes of Geoalkalibacter ferrihydriticus Z-0531T and Geoalkalibacter subterraneus Red1T, Two Haloalkaliphilic Metal-Reducing Deltaproteobacteria.</title>
        <authorList>
            <person name="Badalamenti J.P."/>
            <person name="Krajmalnik-Brown R."/>
            <person name="Torres C.I."/>
            <person name="Bond D.R."/>
        </authorList>
    </citation>
    <scope>NUCLEOTIDE SEQUENCE [LARGE SCALE GENOMIC DNA]</scope>
    <source>
        <strain evidence="2 3">Red1</strain>
    </source>
</reference>